<gene>
    <name evidence="1" type="ORF">PLOB_00014275</name>
</gene>
<feature type="non-terminal residue" evidence="1">
    <location>
        <position position="1"/>
    </location>
</feature>
<dbReference type="EMBL" id="CALNXK010000183">
    <property type="protein sequence ID" value="CAH3173596.1"/>
    <property type="molecule type" value="Genomic_DNA"/>
</dbReference>
<reference evidence="1 2" key="1">
    <citation type="submission" date="2022-05" db="EMBL/GenBank/DDBJ databases">
        <authorList>
            <consortium name="Genoscope - CEA"/>
            <person name="William W."/>
        </authorList>
    </citation>
    <scope>NUCLEOTIDE SEQUENCE [LARGE SCALE GENOMIC DNA]</scope>
</reference>
<feature type="non-terminal residue" evidence="1">
    <location>
        <position position="481"/>
    </location>
</feature>
<accession>A0ABN8R5J1</accession>
<name>A0ABN8R5J1_9CNID</name>
<evidence type="ECO:0000313" key="2">
    <source>
        <dbReference type="Proteomes" id="UP001159405"/>
    </source>
</evidence>
<comment type="caution">
    <text evidence="1">The sequence shown here is derived from an EMBL/GenBank/DDBJ whole genome shotgun (WGS) entry which is preliminary data.</text>
</comment>
<evidence type="ECO:0000313" key="1">
    <source>
        <dbReference type="EMBL" id="CAH3173596.1"/>
    </source>
</evidence>
<proteinExistence type="predicted"/>
<sequence length="481" mass="54554">EVDEGLLSAFRRFEQQGGNPLFRAEFTPVGRNRSFHGIVDQKKYRLTLQQLRDAQDEPLGEAITEALIQGLQRVVENEGFNVQDYSLLVSVHSNSLTHVWSQSARNVPLEEWLSNGAYTRAWLEDLAKKLNSAEVMDPQRDGFYVELTFVKRLGCGGENGGKKTNPGRHAWEKLAKKKSCVVTIQNKDNICLTRTIVTMKERAKYNNTPYVISLVKHQDHFDGLTSIPALINCSYYCRLCDKGYDVEGAAHHNCCGQNCPSCLRKNKTCPNYANAFEDPMAFQNEDDDQNEEKGPPPPPVLNFADIECSLTEEGVFIPNLICWSSEEDDEIFHSDSIEDFLQALEDLTEVEGDERPRKELLKYCESDVKLLKEGCLKFVAEFEEIAGFNPLVEAVTIASACNLFWRREKLETDLIALEPQGGWRGNLINQSKIALEWLYYQDHLLGEMGRVRHVRNGGEVQVGNPDEMVYVDGYDETTHTI</sequence>
<dbReference type="Proteomes" id="UP001159405">
    <property type="component" value="Unassembled WGS sequence"/>
</dbReference>
<organism evidence="1 2">
    <name type="scientific">Porites lobata</name>
    <dbReference type="NCBI Taxonomy" id="104759"/>
    <lineage>
        <taxon>Eukaryota</taxon>
        <taxon>Metazoa</taxon>
        <taxon>Cnidaria</taxon>
        <taxon>Anthozoa</taxon>
        <taxon>Hexacorallia</taxon>
        <taxon>Scleractinia</taxon>
        <taxon>Fungiina</taxon>
        <taxon>Poritidae</taxon>
        <taxon>Porites</taxon>
    </lineage>
</organism>
<keyword evidence="2" id="KW-1185">Reference proteome</keyword>
<protein>
    <submittedName>
        <fullName evidence="1">Uncharacterized protein</fullName>
    </submittedName>
</protein>